<evidence type="ECO:0008006" key="3">
    <source>
        <dbReference type="Google" id="ProtNLM"/>
    </source>
</evidence>
<comment type="caution">
    <text evidence="1">The sequence shown here is derived from an EMBL/GenBank/DDBJ whole genome shotgun (WGS) entry which is preliminary data.</text>
</comment>
<accession>A0ABR6H3B2</accession>
<proteinExistence type="predicted"/>
<name>A0ABR6H3B2_AMIAI</name>
<reference evidence="1 2" key="1">
    <citation type="submission" date="2020-08" db="EMBL/GenBank/DDBJ databases">
        <title>Genomic Encyclopedia of Type Strains, Phase IV (KMG-IV): sequencing the most valuable type-strain genomes for metagenomic binning, comparative biology and taxonomic classification.</title>
        <authorList>
            <person name="Goeker M."/>
        </authorList>
    </citation>
    <scope>NUCLEOTIDE SEQUENCE [LARGE SCALE GENOMIC DNA]</scope>
    <source>
        <strain evidence="1 2">DSM 10368</strain>
    </source>
</reference>
<gene>
    <name evidence="1" type="ORF">FHS67_001305</name>
</gene>
<dbReference type="Proteomes" id="UP000577697">
    <property type="component" value="Unassembled WGS sequence"/>
</dbReference>
<sequence length="42" mass="4944">MVAAVSFERLDLFRTDRDRQGKRKFLTIKLADADFERVFLAP</sequence>
<evidence type="ECO:0000313" key="2">
    <source>
        <dbReference type="Proteomes" id="UP000577697"/>
    </source>
</evidence>
<dbReference type="RefSeq" id="WP_281412052.1">
    <property type="nucleotide sequence ID" value="NZ_CP015007.1"/>
</dbReference>
<keyword evidence="2" id="KW-1185">Reference proteome</keyword>
<protein>
    <recommendedName>
        <fullName evidence="3">Transposase</fullName>
    </recommendedName>
</protein>
<dbReference type="EMBL" id="JACICB010000004">
    <property type="protein sequence ID" value="MBB3704995.1"/>
    <property type="molecule type" value="Genomic_DNA"/>
</dbReference>
<organism evidence="1 2">
    <name type="scientific">Aminobacter aminovorans</name>
    <name type="common">Chelatobacter heintzii</name>
    <dbReference type="NCBI Taxonomy" id="83263"/>
    <lineage>
        <taxon>Bacteria</taxon>
        <taxon>Pseudomonadati</taxon>
        <taxon>Pseudomonadota</taxon>
        <taxon>Alphaproteobacteria</taxon>
        <taxon>Hyphomicrobiales</taxon>
        <taxon>Phyllobacteriaceae</taxon>
        <taxon>Aminobacter</taxon>
    </lineage>
</organism>
<evidence type="ECO:0000313" key="1">
    <source>
        <dbReference type="EMBL" id="MBB3704995.1"/>
    </source>
</evidence>